<name>A0A255YX25_9PROT</name>
<keyword evidence="5" id="KW-0564">Palmitate</keyword>
<evidence type="ECO:0000256" key="4">
    <source>
        <dbReference type="ARBA" id="ARBA00023136"/>
    </source>
</evidence>
<dbReference type="EMBL" id="NOXU01000030">
    <property type="protein sequence ID" value="OYQ33797.1"/>
    <property type="molecule type" value="Genomic_DNA"/>
</dbReference>
<dbReference type="PROSITE" id="PS51257">
    <property type="entry name" value="PROKAR_LIPOPROTEIN"/>
    <property type="match status" value="1"/>
</dbReference>
<accession>A0A255YX25</accession>
<organism evidence="7 8">
    <name type="scientific">Niveispirillum lacus</name>
    <dbReference type="NCBI Taxonomy" id="1981099"/>
    <lineage>
        <taxon>Bacteria</taxon>
        <taxon>Pseudomonadati</taxon>
        <taxon>Pseudomonadota</taxon>
        <taxon>Alphaproteobacteria</taxon>
        <taxon>Rhodospirillales</taxon>
        <taxon>Azospirillaceae</taxon>
        <taxon>Niveispirillum</taxon>
    </lineage>
</organism>
<evidence type="ECO:0000256" key="1">
    <source>
        <dbReference type="ARBA" id="ARBA00010296"/>
    </source>
</evidence>
<dbReference type="InterPro" id="IPR012556">
    <property type="entry name" value="Entericidin"/>
</dbReference>
<dbReference type="GO" id="GO:0016020">
    <property type="term" value="C:membrane"/>
    <property type="evidence" value="ECO:0007669"/>
    <property type="project" value="InterPro"/>
</dbReference>
<dbReference type="AlphaFoldDB" id="A0A255YX25"/>
<reference evidence="7 8" key="1">
    <citation type="submission" date="2017-07" db="EMBL/GenBank/DDBJ databases">
        <title>Niveispirillum cyanobacteriorum sp. nov., isolated from cyanobacterial aggregates in a eutrophic lake.</title>
        <authorList>
            <person name="Cai H."/>
        </authorList>
    </citation>
    <scope>NUCLEOTIDE SEQUENCE [LARGE SCALE GENOMIC DNA]</scope>
    <source>
        <strain evidence="8">TH1-14</strain>
    </source>
</reference>
<keyword evidence="3" id="KW-0732">Signal</keyword>
<evidence type="ECO:0000256" key="6">
    <source>
        <dbReference type="ARBA" id="ARBA00023288"/>
    </source>
</evidence>
<dbReference type="Proteomes" id="UP000216998">
    <property type="component" value="Unassembled WGS sequence"/>
</dbReference>
<evidence type="ECO:0000256" key="3">
    <source>
        <dbReference type="ARBA" id="ARBA00022729"/>
    </source>
</evidence>
<evidence type="ECO:0000256" key="5">
    <source>
        <dbReference type="ARBA" id="ARBA00023139"/>
    </source>
</evidence>
<gene>
    <name evidence="7" type="ORF">CHU95_13585</name>
</gene>
<evidence type="ECO:0000313" key="8">
    <source>
        <dbReference type="Proteomes" id="UP000216998"/>
    </source>
</evidence>
<comment type="caution">
    <text evidence="7">The sequence shown here is derived from an EMBL/GenBank/DDBJ whole genome shotgun (WGS) entry which is preliminary data.</text>
</comment>
<sequence>MKRALILTTLTLAALGLSGCNTVEGVGKDIKSAGKAIEKSAQ</sequence>
<dbReference type="Pfam" id="PF08085">
    <property type="entry name" value="Entericidin"/>
    <property type="match status" value="1"/>
</dbReference>
<evidence type="ECO:0000313" key="7">
    <source>
        <dbReference type="EMBL" id="OYQ33797.1"/>
    </source>
</evidence>
<keyword evidence="8" id="KW-1185">Reference proteome</keyword>
<keyword evidence="2" id="KW-1003">Cell membrane</keyword>
<dbReference type="GO" id="GO:0009636">
    <property type="term" value="P:response to toxic substance"/>
    <property type="evidence" value="ECO:0007669"/>
    <property type="project" value="InterPro"/>
</dbReference>
<keyword evidence="6" id="KW-0449">Lipoprotein</keyword>
<keyword evidence="4" id="KW-0472">Membrane</keyword>
<proteinExistence type="inferred from homology"/>
<evidence type="ECO:0000256" key="2">
    <source>
        <dbReference type="ARBA" id="ARBA00022475"/>
    </source>
</evidence>
<protein>
    <submittedName>
        <fullName evidence="7">Entericidin</fullName>
    </submittedName>
</protein>
<comment type="similarity">
    <text evidence="1">Belongs to the EcnA/EcnB lipoprotein family.</text>
</comment>
<dbReference type="RefSeq" id="WP_094457232.1">
    <property type="nucleotide sequence ID" value="NZ_NOXU01000030.1"/>
</dbReference>